<keyword evidence="2" id="KW-0812">Transmembrane</keyword>
<name>A0A810QBV9_9FIRM</name>
<evidence type="ECO:0000259" key="3">
    <source>
        <dbReference type="SMART" id="SM00635"/>
    </source>
</evidence>
<dbReference type="EMBL" id="AP023418">
    <property type="protein sequence ID" value="BCK82033.1"/>
    <property type="molecule type" value="Genomic_DNA"/>
</dbReference>
<evidence type="ECO:0000313" key="5">
    <source>
        <dbReference type="Proteomes" id="UP000681035"/>
    </source>
</evidence>
<feature type="region of interest" description="Disordered" evidence="1">
    <location>
        <begin position="74"/>
        <end position="97"/>
    </location>
</feature>
<proteinExistence type="predicted"/>
<dbReference type="AlphaFoldDB" id="A0A810QBV9"/>
<accession>A0A810QBV9</accession>
<keyword evidence="2" id="KW-1133">Transmembrane helix</keyword>
<dbReference type="InterPro" id="IPR008964">
    <property type="entry name" value="Invasin/intimin_cell_adhesion"/>
</dbReference>
<dbReference type="Pfam" id="PF02368">
    <property type="entry name" value="Big_2"/>
    <property type="match status" value="2"/>
</dbReference>
<dbReference type="SUPFAM" id="SSF49373">
    <property type="entry name" value="Invasin/intimin cell-adhesion fragments"/>
    <property type="match status" value="2"/>
</dbReference>
<reference evidence="4" key="1">
    <citation type="submission" date="2020-09" db="EMBL/GenBank/DDBJ databases">
        <title>New species isolated from human feces.</title>
        <authorList>
            <person name="Kitahara M."/>
            <person name="Shigeno Y."/>
            <person name="Shime M."/>
            <person name="Matsumoto Y."/>
            <person name="Nakamura S."/>
            <person name="Motooka D."/>
            <person name="Fukuoka S."/>
            <person name="Nishikawa H."/>
            <person name="Benno Y."/>
        </authorList>
    </citation>
    <scope>NUCLEOTIDE SEQUENCE</scope>
    <source>
        <strain evidence="4">MM50</strain>
    </source>
</reference>
<organism evidence="4 5">
    <name type="scientific">Vescimonas coprocola</name>
    <dbReference type="NCBI Taxonomy" id="2714355"/>
    <lineage>
        <taxon>Bacteria</taxon>
        <taxon>Bacillati</taxon>
        <taxon>Bacillota</taxon>
        <taxon>Clostridia</taxon>
        <taxon>Eubacteriales</taxon>
        <taxon>Oscillospiraceae</taxon>
        <taxon>Vescimonas</taxon>
    </lineage>
</organism>
<dbReference type="RefSeq" id="WP_213540652.1">
    <property type="nucleotide sequence ID" value="NZ_AP023418.1"/>
</dbReference>
<dbReference type="KEGG" id="vcop:MM50RIKEN_17960"/>
<keyword evidence="5" id="KW-1185">Reference proteome</keyword>
<dbReference type="Gene3D" id="2.60.40.1080">
    <property type="match status" value="2"/>
</dbReference>
<dbReference type="InterPro" id="IPR003343">
    <property type="entry name" value="Big_2"/>
</dbReference>
<feature type="domain" description="BIG2" evidence="3">
    <location>
        <begin position="97"/>
        <end position="168"/>
    </location>
</feature>
<gene>
    <name evidence="4" type="ORF">MM50RIKEN_17960</name>
</gene>
<dbReference type="SMART" id="SM00635">
    <property type="entry name" value="BID_2"/>
    <property type="match status" value="2"/>
</dbReference>
<evidence type="ECO:0000313" key="4">
    <source>
        <dbReference type="EMBL" id="BCK82033.1"/>
    </source>
</evidence>
<sequence length="258" mass="26341">MSLLKCPKCGEMFSDSYKTCPFCEEDEAFANGGKKPVNPGRRVHRQKSPSILGPTLVLVLVLVAGVLLYTLIGSGKPGDDQPDPPKNPTEDVDPNTPAVTLSLDQTALELTVGGTGKLTATGAEGITWTSSNAGVAAVGEDGTVTAVAAGTATISASAEGADPVTCTVTVKEAPKKDLVLRSIYSSEGVAQTEFAMSVGEPAVPLTVDGTDSTVKWSTENSGVVTVNSAGEVTAVASGKTTVTAEVDGQTLTITVIVW</sequence>
<evidence type="ECO:0000256" key="2">
    <source>
        <dbReference type="SAM" id="Phobius"/>
    </source>
</evidence>
<dbReference type="Proteomes" id="UP000681035">
    <property type="component" value="Chromosome"/>
</dbReference>
<evidence type="ECO:0000256" key="1">
    <source>
        <dbReference type="SAM" id="MobiDB-lite"/>
    </source>
</evidence>
<feature type="transmembrane region" description="Helical" evidence="2">
    <location>
        <begin position="51"/>
        <end position="72"/>
    </location>
</feature>
<feature type="domain" description="BIG2" evidence="3">
    <location>
        <begin position="183"/>
        <end position="256"/>
    </location>
</feature>
<keyword evidence="2" id="KW-0472">Membrane</keyword>
<protein>
    <recommendedName>
        <fullName evidence="3">BIG2 domain-containing protein</fullName>
    </recommendedName>
</protein>